<dbReference type="EMBL" id="LR593887">
    <property type="protein sequence ID" value="VTS04162.1"/>
    <property type="molecule type" value="Genomic_DNA"/>
</dbReference>
<dbReference type="GO" id="GO:0016747">
    <property type="term" value="F:acyltransferase activity, transferring groups other than amino-acyl groups"/>
    <property type="evidence" value="ECO:0007669"/>
    <property type="project" value="TreeGrafter"/>
</dbReference>
<dbReference type="InParanoid" id="A0A6C2YQX8"/>
<dbReference type="PANTHER" id="PTHR48098">
    <property type="entry name" value="ENTEROCHELIN ESTERASE-RELATED"/>
    <property type="match status" value="1"/>
</dbReference>
<dbReference type="RefSeq" id="WP_232056196.1">
    <property type="nucleotide sequence ID" value="NZ_LR593887.1"/>
</dbReference>
<dbReference type="EMBL" id="LR586016">
    <property type="protein sequence ID" value="VIP03395.1"/>
    <property type="molecule type" value="Genomic_DNA"/>
</dbReference>
<dbReference type="KEGG" id="tim:GMBLW1_05650"/>
<dbReference type="Proteomes" id="UP000464378">
    <property type="component" value="Chromosome"/>
</dbReference>
<accession>A0A6C2YQX8</accession>
<organism evidence="1">
    <name type="scientific">Tuwongella immobilis</name>
    <dbReference type="NCBI Taxonomy" id="692036"/>
    <lineage>
        <taxon>Bacteria</taxon>
        <taxon>Pseudomonadati</taxon>
        <taxon>Planctomycetota</taxon>
        <taxon>Planctomycetia</taxon>
        <taxon>Gemmatales</taxon>
        <taxon>Gemmataceae</taxon>
        <taxon>Tuwongella</taxon>
    </lineage>
</organism>
<dbReference type="InterPro" id="IPR000801">
    <property type="entry name" value="Esterase-like"/>
</dbReference>
<proteinExistence type="predicted"/>
<name>A0A6C2YQX8_9BACT</name>
<dbReference type="PANTHER" id="PTHR48098:SF1">
    <property type="entry name" value="DIACYLGLYCEROL ACYLTRANSFERASE_MYCOLYLTRANSFERASE AG85A"/>
    <property type="match status" value="1"/>
</dbReference>
<reference evidence="1" key="1">
    <citation type="submission" date="2019-04" db="EMBL/GenBank/DDBJ databases">
        <authorList>
            <consortium name="Science for Life Laboratories"/>
        </authorList>
    </citation>
    <scope>NUCLEOTIDE SEQUENCE</scope>
    <source>
        <strain evidence="1">MBLW1</strain>
    </source>
</reference>
<dbReference type="InterPro" id="IPR050583">
    <property type="entry name" value="Mycobacterial_A85_antigen"/>
</dbReference>
<dbReference type="Pfam" id="PF00756">
    <property type="entry name" value="Esterase"/>
    <property type="match status" value="1"/>
</dbReference>
<dbReference type="Gene3D" id="3.40.50.1820">
    <property type="entry name" value="alpha/beta hydrolase"/>
    <property type="match status" value="1"/>
</dbReference>
<evidence type="ECO:0000313" key="2">
    <source>
        <dbReference type="Proteomes" id="UP000464378"/>
    </source>
</evidence>
<evidence type="ECO:0000313" key="1">
    <source>
        <dbReference type="EMBL" id="VIP03395.1"/>
    </source>
</evidence>
<dbReference type="FunCoup" id="A0A6C2YQX8">
    <property type="interactions" value="37"/>
</dbReference>
<dbReference type="SUPFAM" id="SSF53474">
    <property type="entry name" value="alpha/beta-Hydrolases"/>
    <property type="match status" value="1"/>
</dbReference>
<protein>
    <submittedName>
        <fullName evidence="1">Uncharacterized protein</fullName>
    </submittedName>
</protein>
<dbReference type="AlphaFoldDB" id="A0A6C2YQX8"/>
<keyword evidence="2" id="KW-1185">Reference proteome</keyword>
<gene>
    <name evidence="1" type="ORF">GMBLW1_05650</name>
</gene>
<dbReference type="InterPro" id="IPR029058">
    <property type="entry name" value="AB_hydrolase_fold"/>
</dbReference>
<sequence length="293" mass="32215">MRQRFGIGACGLTRQQLPVGIVMLLVAMIGSVRAAESPMPSIQPPPKGFDRVDQKIVAGKLTTIEYPSKTVGANRKAQVYLPPGFDANQKYPVLYLLHGIGGTEQEWTRGGVANVILDRLAAEKKMVPMIVVMPNGRAATDVSPRDAIPKQVPAFARFEQDLLNDLIPYIEKTYPVKADRESRALAGLSMGGGQSLNFGLSNLDTFAWVGGFSSAPNTRKFADLVKNPEAAKQKLKLLWVSCGDRDGLMGISRGFHEALEQAKIPHVWHVESGGHDFEVWKRDLYHLAPLLFR</sequence>